<keyword evidence="6 13" id="KW-0963">Cytoplasm</keyword>
<evidence type="ECO:0000256" key="1">
    <source>
        <dbReference type="ARBA" id="ARBA00003531"/>
    </source>
</evidence>
<comment type="catalytic activity">
    <reaction evidence="12 13">
        <text>GMP + ATP = GDP + ADP</text>
        <dbReference type="Rhea" id="RHEA:20780"/>
        <dbReference type="ChEBI" id="CHEBI:30616"/>
        <dbReference type="ChEBI" id="CHEBI:58115"/>
        <dbReference type="ChEBI" id="CHEBI:58189"/>
        <dbReference type="ChEBI" id="CHEBI:456216"/>
        <dbReference type="EC" id="2.7.4.8"/>
    </reaction>
</comment>
<dbReference type="Gene3D" id="3.30.63.10">
    <property type="entry name" value="Guanylate Kinase phosphate binding domain"/>
    <property type="match status" value="1"/>
</dbReference>
<dbReference type="InterPro" id="IPR017665">
    <property type="entry name" value="Guanylate_kinase"/>
</dbReference>
<dbReference type="HAMAP" id="MF_00328">
    <property type="entry name" value="Guanylate_kinase"/>
    <property type="match status" value="1"/>
</dbReference>
<keyword evidence="10 13" id="KW-0067">ATP-binding</keyword>
<evidence type="ECO:0000256" key="4">
    <source>
        <dbReference type="ARBA" id="ARBA00012961"/>
    </source>
</evidence>
<dbReference type="AlphaFoldDB" id="A0A2I1MA10"/>
<evidence type="ECO:0000256" key="3">
    <source>
        <dbReference type="ARBA" id="ARBA00005790"/>
    </source>
</evidence>
<dbReference type="PANTHER" id="PTHR23117:SF13">
    <property type="entry name" value="GUANYLATE KINASE"/>
    <property type="match status" value="1"/>
</dbReference>
<dbReference type="GO" id="GO:0004385">
    <property type="term" value="F:GMP kinase activity"/>
    <property type="evidence" value="ECO:0007669"/>
    <property type="project" value="UniProtKB-UniRule"/>
</dbReference>
<dbReference type="Pfam" id="PF00625">
    <property type="entry name" value="Guanylate_kin"/>
    <property type="match status" value="1"/>
</dbReference>
<dbReference type="RefSeq" id="WP_101540073.1">
    <property type="nucleotide sequence ID" value="NZ_JAPJPW010000030.1"/>
</dbReference>
<comment type="similarity">
    <text evidence="3 13">Belongs to the guanylate kinase family.</text>
</comment>
<dbReference type="EMBL" id="PKGS01000002">
    <property type="protein sequence ID" value="PKZ16974.1"/>
    <property type="molecule type" value="Genomic_DNA"/>
</dbReference>
<comment type="caution">
    <text evidence="15">The sequence shown here is derived from an EMBL/GenBank/DDBJ whole genome shotgun (WGS) entry which is preliminary data.</text>
</comment>
<protein>
    <recommendedName>
        <fullName evidence="5 13">Guanylate kinase</fullName>
        <ecNumber evidence="4 13">2.7.4.8</ecNumber>
    </recommendedName>
    <alternativeName>
        <fullName evidence="11 13">GMP kinase</fullName>
    </alternativeName>
</protein>
<dbReference type="SMART" id="SM00072">
    <property type="entry name" value="GuKc"/>
    <property type="match status" value="1"/>
</dbReference>
<dbReference type="EC" id="2.7.4.8" evidence="4 13"/>
<evidence type="ECO:0000256" key="5">
    <source>
        <dbReference type="ARBA" id="ARBA00016296"/>
    </source>
</evidence>
<dbReference type="NCBIfam" id="TIGR03263">
    <property type="entry name" value="guanyl_kin"/>
    <property type="match status" value="1"/>
</dbReference>
<dbReference type="PROSITE" id="PS00856">
    <property type="entry name" value="GUANYLATE_KINASE_1"/>
    <property type="match status" value="1"/>
</dbReference>
<feature type="binding site" evidence="13">
    <location>
        <begin position="11"/>
        <end position="18"/>
    </location>
    <ligand>
        <name>ATP</name>
        <dbReference type="ChEBI" id="CHEBI:30616"/>
    </ligand>
</feature>
<evidence type="ECO:0000256" key="10">
    <source>
        <dbReference type="ARBA" id="ARBA00022840"/>
    </source>
</evidence>
<evidence type="ECO:0000256" key="12">
    <source>
        <dbReference type="ARBA" id="ARBA00048594"/>
    </source>
</evidence>
<evidence type="ECO:0000256" key="7">
    <source>
        <dbReference type="ARBA" id="ARBA00022679"/>
    </source>
</evidence>
<organism evidence="15 16">
    <name type="scientific">Anaerococcus octavius</name>
    <dbReference type="NCBI Taxonomy" id="54007"/>
    <lineage>
        <taxon>Bacteria</taxon>
        <taxon>Bacillati</taxon>
        <taxon>Bacillota</taxon>
        <taxon>Tissierellia</taxon>
        <taxon>Tissierellales</taxon>
        <taxon>Peptoniphilaceae</taxon>
        <taxon>Anaerococcus</taxon>
    </lineage>
</organism>
<evidence type="ECO:0000313" key="15">
    <source>
        <dbReference type="EMBL" id="PKZ16974.1"/>
    </source>
</evidence>
<evidence type="ECO:0000256" key="2">
    <source>
        <dbReference type="ARBA" id="ARBA00004496"/>
    </source>
</evidence>
<evidence type="ECO:0000256" key="11">
    <source>
        <dbReference type="ARBA" id="ARBA00030128"/>
    </source>
</evidence>
<dbReference type="SUPFAM" id="SSF52540">
    <property type="entry name" value="P-loop containing nucleoside triphosphate hydrolases"/>
    <property type="match status" value="1"/>
</dbReference>
<dbReference type="CDD" id="cd00071">
    <property type="entry name" value="GMPK"/>
    <property type="match status" value="1"/>
</dbReference>
<dbReference type="InterPro" id="IPR008144">
    <property type="entry name" value="Guanylate_kin-like_dom"/>
</dbReference>
<comment type="subcellular location">
    <subcellularLocation>
        <location evidence="2 13">Cytoplasm</location>
    </subcellularLocation>
</comment>
<evidence type="ECO:0000256" key="8">
    <source>
        <dbReference type="ARBA" id="ARBA00022741"/>
    </source>
</evidence>
<dbReference type="InterPro" id="IPR020590">
    <property type="entry name" value="Guanylate_kinase_CS"/>
</dbReference>
<evidence type="ECO:0000256" key="13">
    <source>
        <dbReference type="HAMAP-Rule" id="MF_00328"/>
    </source>
</evidence>
<sequence>MKKGFLLVISGPSGVGKGTVLHDLMNTQKNLVYSVSATTREKRDGEVEGVSYFYKSHEEFKNMIDEGQFLEYAHVHNNYYGTPKEFVDKKINEGKIVVLEIDVQGAVNVKKNTENAVFIFLAPPSLSELKNRIVGRGTETENDINLRMKNARKELEYIKYYDYLVINDHINSAINSVNEIINAEKHKVFREEDFDIKEILDE</sequence>
<dbReference type="Proteomes" id="UP000234335">
    <property type="component" value="Unassembled WGS sequence"/>
</dbReference>
<dbReference type="FunFam" id="3.30.63.10:FF:000005">
    <property type="entry name" value="Guanylate kinase"/>
    <property type="match status" value="1"/>
</dbReference>
<dbReference type="PANTHER" id="PTHR23117">
    <property type="entry name" value="GUANYLATE KINASE-RELATED"/>
    <property type="match status" value="1"/>
</dbReference>
<accession>A0A2I1MA10</accession>
<dbReference type="InterPro" id="IPR027417">
    <property type="entry name" value="P-loop_NTPase"/>
</dbReference>
<keyword evidence="16" id="KW-1185">Reference proteome</keyword>
<proteinExistence type="inferred from homology"/>
<dbReference type="GO" id="GO:0005829">
    <property type="term" value="C:cytosol"/>
    <property type="evidence" value="ECO:0007669"/>
    <property type="project" value="TreeGrafter"/>
</dbReference>
<dbReference type="PROSITE" id="PS50052">
    <property type="entry name" value="GUANYLATE_KINASE_2"/>
    <property type="match status" value="1"/>
</dbReference>
<evidence type="ECO:0000256" key="6">
    <source>
        <dbReference type="ARBA" id="ARBA00022490"/>
    </source>
</evidence>
<comment type="function">
    <text evidence="1 13">Essential for recycling GMP and indirectly, cGMP.</text>
</comment>
<evidence type="ECO:0000256" key="9">
    <source>
        <dbReference type="ARBA" id="ARBA00022777"/>
    </source>
</evidence>
<feature type="domain" description="Guanylate kinase-like" evidence="14">
    <location>
        <begin position="4"/>
        <end position="182"/>
    </location>
</feature>
<reference evidence="15 16" key="1">
    <citation type="submission" date="2017-12" db="EMBL/GenBank/DDBJ databases">
        <title>Phylogenetic diversity of female urinary microbiome.</title>
        <authorList>
            <person name="Thomas-White K."/>
            <person name="Wolfe A.J."/>
        </authorList>
    </citation>
    <scope>NUCLEOTIDE SEQUENCE [LARGE SCALE GENOMIC DNA]</scope>
    <source>
        <strain evidence="15 16">UMB0119</strain>
    </source>
</reference>
<keyword evidence="9 13" id="KW-0418">Kinase</keyword>
<keyword evidence="7 13" id="KW-0808">Transferase</keyword>
<evidence type="ECO:0000313" key="16">
    <source>
        <dbReference type="Proteomes" id="UP000234335"/>
    </source>
</evidence>
<name>A0A2I1MA10_9FIRM</name>
<evidence type="ECO:0000259" key="14">
    <source>
        <dbReference type="PROSITE" id="PS50052"/>
    </source>
</evidence>
<dbReference type="GO" id="GO:0005524">
    <property type="term" value="F:ATP binding"/>
    <property type="evidence" value="ECO:0007669"/>
    <property type="project" value="UniProtKB-UniRule"/>
</dbReference>
<gene>
    <name evidence="13" type="primary">gmk</name>
    <name evidence="15" type="ORF">CYJ34_04075</name>
</gene>
<dbReference type="Gene3D" id="3.40.50.300">
    <property type="entry name" value="P-loop containing nucleotide triphosphate hydrolases"/>
    <property type="match status" value="1"/>
</dbReference>
<dbReference type="InterPro" id="IPR008145">
    <property type="entry name" value="GK/Ca_channel_bsu"/>
</dbReference>
<keyword evidence="8 13" id="KW-0547">Nucleotide-binding</keyword>